<comment type="similarity">
    <text evidence="2">Belongs to the metallo-dependent hydrolases superfamily. Adenosine and AMP deaminases family.</text>
</comment>
<evidence type="ECO:0000256" key="5">
    <source>
        <dbReference type="ARBA" id="ARBA00022833"/>
    </source>
</evidence>
<dbReference type="GO" id="GO:0009117">
    <property type="term" value="P:nucleotide metabolic process"/>
    <property type="evidence" value="ECO:0007669"/>
    <property type="project" value="UniProtKB-KW"/>
</dbReference>
<comment type="caution">
    <text evidence="9">The sequence shown here is derived from an EMBL/GenBank/DDBJ whole genome shotgun (WGS) entry which is preliminary data.</text>
</comment>
<evidence type="ECO:0000259" key="8">
    <source>
        <dbReference type="Pfam" id="PF00962"/>
    </source>
</evidence>
<evidence type="ECO:0000256" key="7">
    <source>
        <dbReference type="ARBA" id="ARBA00048787"/>
    </source>
</evidence>
<evidence type="ECO:0000313" key="10">
    <source>
        <dbReference type="Proteomes" id="UP000525078"/>
    </source>
</evidence>
<keyword evidence="5" id="KW-0862">Zinc</keyword>
<dbReference type="Proteomes" id="UP000525078">
    <property type="component" value="Unassembled WGS sequence"/>
</dbReference>
<evidence type="ECO:0000256" key="6">
    <source>
        <dbReference type="ARBA" id="ARBA00023080"/>
    </source>
</evidence>
<dbReference type="GO" id="GO:0004000">
    <property type="term" value="F:adenosine deaminase activity"/>
    <property type="evidence" value="ECO:0007669"/>
    <property type="project" value="TreeGrafter"/>
</dbReference>
<sequence>MHSEIVTLSLVEICLTSNIRTNTISSLDVHHFGWLILYVDAAELYEEKHPLSLCTDDVGVFSTSLSGEYKLAASAFDLGKKELSQLAKNDENYMNHRPANMNFLLCLRLFWHFCTYRFLN</sequence>
<organism evidence="9 10">
    <name type="scientific">Cannabis sativa</name>
    <name type="common">Hemp</name>
    <name type="synonym">Marijuana</name>
    <dbReference type="NCBI Taxonomy" id="3483"/>
    <lineage>
        <taxon>Eukaryota</taxon>
        <taxon>Viridiplantae</taxon>
        <taxon>Streptophyta</taxon>
        <taxon>Embryophyta</taxon>
        <taxon>Tracheophyta</taxon>
        <taxon>Spermatophyta</taxon>
        <taxon>Magnoliopsida</taxon>
        <taxon>eudicotyledons</taxon>
        <taxon>Gunneridae</taxon>
        <taxon>Pentapetalae</taxon>
        <taxon>rosids</taxon>
        <taxon>fabids</taxon>
        <taxon>Rosales</taxon>
        <taxon>Cannabaceae</taxon>
        <taxon>Cannabis</taxon>
    </lineage>
</organism>
<evidence type="ECO:0000256" key="4">
    <source>
        <dbReference type="ARBA" id="ARBA00022801"/>
    </source>
</evidence>
<dbReference type="PANTHER" id="PTHR11409">
    <property type="entry name" value="ADENOSINE DEAMINASE"/>
    <property type="match status" value="1"/>
</dbReference>
<evidence type="ECO:0000313" key="9">
    <source>
        <dbReference type="EMBL" id="KAF4371669.1"/>
    </source>
</evidence>
<reference evidence="9 10" key="1">
    <citation type="journal article" date="2020" name="bioRxiv">
        <title>Sequence and annotation of 42 cannabis genomes reveals extensive copy number variation in cannabinoid synthesis and pathogen resistance genes.</title>
        <authorList>
            <person name="Mckernan K.J."/>
            <person name="Helbert Y."/>
            <person name="Kane L.T."/>
            <person name="Ebling H."/>
            <person name="Zhang L."/>
            <person name="Liu B."/>
            <person name="Eaton Z."/>
            <person name="Mclaughlin S."/>
            <person name="Kingan S."/>
            <person name="Baybayan P."/>
            <person name="Concepcion G."/>
            <person name="Jordan M."/>
            <person name="Riva A."/>
            <person name="Barbazuk W."/>
            <person name="Harkins T."/>
        </authorList>
    </citation>
    <scope>NUCLEOTIDE SEQUENCE [LARGE SCALE GENOMIC DNA]</scope>
    <source>
        <strain evidence="10">cv. Jamaican Lion 4</strain>
        <tissue evidence="9">Leaf</tissue>
    </source>
</reference>
<keyword evidence="3" id="KW-0479">Metal-binding</keyword>
<dbReference type="PANTHER" id="PTHR11409:SF42">
    <property type="entry name" value="ADENOSINE DEAMINASE-LIKE PROTEIN"/>
    <property type="match status" value="1"/>
</dbReference>
<dbReference type="GO" id="GO:0006154">
    <property type="term" value="P:adenosine catabolic process"/>
    <property type="evidence" value="ECO:0007669"/>
    <property type="project" value="TreeGrafter"/>
</dbReference>
<dbReference type="EMBL" id="JAATIP010000109">
    <property type="protein sequence ID" value="KAF4371669.1"/>
    <property type="molecule type" value="Genomic_DNA"/>
</dbReference>
<dbReference type="InterPro" id="IPR032466">
    <property type="entry name" value="Metal_Hydrolase"/>
</dbReference>
<dbReference type="InterPro" id="IPR001365">
    <property type="entry name" value="A_deaminase_dom"/>
</dbReference>
<dbReference type="AlphaFoldDB" id="A0A7J6FPA6"/>
<keyword evidence="6" id="KW-0546">Nucleotide metabolism</keyword>
<evidence type="ECO:0000256" key="3">
    <source>
        <dbReference type="ARBA" id="ARBA00022723"/>
    </source>
</evidence>
<dbReference type="SUPFAM" id="SSF51556">
    <property type="entry name" value="Metallo-dependent hydrolases"/>
    <property type="match status" value="1"/>
</dbReference>
<evidence type="ECO:0000256" key="2">
    <source>
        <dbReference type="ARBA" id="ARBA00006676"/>
    </source>
</evidence>
<dbReference type="Gene3D" id="3.20.20.140">
    <property type="entry name" value="Metal-dependent hydrolases"/>
    <property type="match status" value="1"/>
</dbReference>
<dbReference type="GO" id="GO:0046103">
    <property type="term" value="P:inosine biosynthetic process"/>
    <property type="evidence" value="ECO:0007669"/>
    <property type="project" value="TreeGrafter"/>
</dbReference>
<proteinExistence type="inferred from homology"/>
<name>A0A7J6FPA6_CANSA</name>
<accession>A0A7J6FPA6</accession>
<evidence type="ECO:0000256" key="1">
    <source>
        <dbReference type="ARBA" id="ARBA00001947"/>
    </source>
</evidence>
<gene>
    <name evidence="9" type="ORF">F8388_008609</name>
</gene>
<dbReference type="GO" id="GO:0046872">
    <property type="term" value="F:metal ion binding"/>
    <property type="evidence" value="ECO:0007669"/>
    <property type="project" value="UniProtKB-KW"/>
</dbReference>
<comment type="cofactor">
    <cofactor evidence="1">
        <name>Zn(2+)</name>
        <dbReference type="ChEBI" id="CHEBI:29105"/>
    </cofactor>
</comment>
<protein>
    <recommendedName>
        <fullName evidence="8">Adenosine deaminase domain-containing protein</fullName>
    </recommendedName>
</protein>
<dbReference type="InterPro" id="IPR006330">
    <property type="entry name" value="Ado/ade_deaminase"/>
</dbReference>
<keyword evidence="4" id="KW-0378">Hydrolase</keyword>
<comment type="catalytic activity">
    <reaction evidence="7">
        <text>N(6)-methyl-AMP + H2O + H(+) = IMP + methylamine</text>
        <dbReference type="Rhea" id="RHEA:16001"/>
        <dbReference type="ChEBI" id="CHEBI:15377"/>
        <dbReference type="ChEBI" id="CHEBI:15378"/>
        <dbReference type="ChEBI" id="CHEBI:58053"/>
        <dbReference type="ChEBI" id="CHEBI:59338"/>
        <dbReference type="ChEBI" id="CHEBI:144842"/>
    </reaction>
    <physiologicalReaction direction="left-to-right" evidence="7">
        <dbReference type="Rhea" id="RHEA:16002"/>
    </physiologicalReaction>
</comment>
<feature type="domain" description="Adenosine deaminase" evidence="8">
    <location>
        <begin position="11"/>
        <end position="89"/>
    </location>
</feature>
<dbReference type="Pfam" id="PF00962">
    <property type="entry name" value="A_deaminase"/>
    <property type="match status" value="1"/>
</dbReference>